<protein>
    <submittedName>
        <fullName evidence="2">Nucleotide-binding universal stress UspA family protein</fullName>
    </submittedName>
</protein>
<dbReference type="Gene3D" id="3.40.50.620">
    <property type="entry name" value="HUPs"/>
    <property type="match status" value="1"/>
</dbReference>
<dbReference type="InterPro" id="IPR006016">
    <property type="entry name" value="UspA"/>
</dbReference>
<dbReference type="RefSeq" id="WP_130502502.1">
    <property type="nucleotide sequence ID" value="NZ_SHLI01000001.1"/>
</dbReference>
<name>A0A4Q8CYX9_9GAMM</name>
<evidence type="ECO:0000313" key="2">
    <source>
        <dbReference type="EMBL" id="RZU98162.1"/>
    </source>
</evidence>
<dbReference type="CDD" id="cd00293">
    <property type="entry name" value="USP-like"/>
    <property type="match status" value="1"/>
</dbReference>
<feature type="domain" description="UspA" evidence="1">
    <location>
        <begin position="1"/>
        <end position="137"/>
    </location>
</feature>
<comment type="caution">
    <text evidence="2">The sequence shown here is derived from an EMBL/GenBank/DDBJ whole genome shotgun (WGS) entry which is preliminary data.</text>
</comment>
<evidence type="ECO:0000313" key="3">
    <source>
        <dbReference type="Proteomes" id="UP000292298"/>
    </source>
</evidence>
<accession>A0A4Q8CYX9</accession>
<keyword evidence="3" id="KW-1185">Reference proteome</keyword>
<evidence type="ECO:0000259" key="1">
    <source>
        <dbReference type="Pfam" id="PF00582"/>
    </source>
</evidence>
<dbReference type="Proteomes" id="UP000292298">
    <property type="component" value="Unassembled WGS sequence"/>
</dbReference>
<organism evidence="2 3">
    <name type="scientific">Spiribacter vilamensis</name>
    <dbReference type="NCBI Taxonomy" id="531306"/>
    <lineage>
        <taxon>Bacteria</taxon>
        <taxon>Pseudomonadati</taxon>
        <taxon>Pseudomonadota</taxon>
        <taxon>Gammaproteobacteria</taxon>
        <taxon>Chromatiales</taxon>
        <taxon>Ectothiorhodospiraceae</taxon>
        <taxon>Spiribacter</taxon>
    </lineage>
</organism>
<proteinExistence type="predicted"/>
<dbReference type="Pfam" id="PF00582">
    <property type="entry name" value="Usp"/>
    <property type="match status" value="1"/>
</dbReference>
<sequence length="139" mass="15096">MFSKILVPVDLAHIDAIQRALATSADLARHYEAEVCYLAVTTSTPGSIARTPEEYEQKLNVFANEQSQVHGQATSARCVNSPDPVSDLDDTILKTIKVVNADLVVMATHLPRHLDAVIPSHGDRIASHTDVSVFLVRPA</sequence>
<dbReference type="InterPro" id="IPR014729">
    <property type="entry name" value="Rossmann-like_a/b/a_fold"/>
</dbReference>
<reference evidence="2 3" key="1">
    <citation type="submission" date="2019-02" db="EMBL/GenBank/DDBJ databases">
        <title>Genomic Encyclopedia of Type Strains, Phase IV (KMG-IV): sequencing the most valuable type-strain genomes for metagenomic binning, comparative biology and taxonomic classification.</title>
        <authorList>
            <person name="Goeker M."/>
        </authorList>
    </citation>
    <scope>NUCLEOTIDE SEQUENCE [LARGE SCALE GENOMIC DNA]</scope>
    <source>
        <strain evidence="2 3">DSM 21056</strain>
    </source>
</reference>
<dbReference type="SUPFAM" id="SSF52402">
    <property type="entry name" value="Adenine nucleotide alpha hydrolases-like"/>
    <property type="match status" value="1"/>
</dbReference>
<gene>
    <name evidence="2" type="ORF">EV698_0403</name>
</gene>
<dbReference type="EMBL" id="SHLI01000001">
    <property type="protein sequence ID" value="RZU98162.1"/>
    <property type="molecule type" value="Genomic_DNA"/>
</dbReference>
<dbReference type="AlphaFoldDB" id="A0A4Q8CYX9"/>
<dbReference type="OrthoDB" id="9792500at2"/>